<accession>A0AAD7ZD95</accession>
<proteinExistence type="predicted"/>
<organism evidence="1 2">
    <name type="scientific">Diploptera punctata</name>
    <name type="common">Pacific beetle cockroach</name>
    <dbReference type="NCBI Taxonomy" id="6984"/>
    <lineage>
        <taxon>Eukaryota</taxon>
        <taxon>Metazoa</taxon>
        <taxon>Ecdysozoa</taxon>
        <taxon>Arthropoda</taxon>
        <taxon>Hexapoda</taxon>
        <taxon>Insecta</taxon>
        <taxon>Pterygota</taxon>
        <taxon>Neoptera</taxon>
        <taxon>Polyneoptera</taxon>
        <taxon>Dictyoptera</taxon>
        <taxon>Blattodea</taxon>
        <taxon>Blaberoidea</taxon>
        <taxon>Blaberidae</taxon>
        <taxon>Diplopterinae</taxon>
        <taxon>Diploptera</taxon>
    </lineage>
</organism>
<keyword evidence="2" id="KW-1185">Reference proteome</keyword>
<dbReference type="EMBL" id="JASPKZ010008902">
    <property type="protein sequence ID" value="KAJ9578206.1"/>
    <property type="molecule type" value="Genomic_DNA"/>
</dbReference>
<sequence length="51" mass="5679">MAKQLTVHEKVHEISENGSTRGIDIIITPNNSALIIDPTIYVEFSIKTPDE</sequence>
<gene>
    <name evidence="1" type="ORF">L9F63_005595</name>
</gene>
<dbReference type="AlphaFoldDB" id="A0AAD7ZD95"/>
<reference evidence="1" key="2">
    <citation type="submission" date="2023-05" db="EMBL/GenBank/DDBJ databases">
        <authorList>
            <person name="Fouks B."/>
        </authorList>
    </citation>
    <scope>NUCLEOTIDE SEQUENCE</scope>
    <source>
        <strain evidence="1">Stay&amp;Tobe</strain>
        <tissue evidence="1">Testes</tissue>
    </source>
</reference>
<dbReference type="Proteomes" id="UP001233999">
    <property type="component" value="Unassembled WGS sequence"/>
</dbReference>
<evidence type="ECO:0000313" key="1">
    <source>
        <dbReference type="EMBL" id="KAJ9578206.1"/>
    </source>
</evidence>
<protein>
    <submittedName>
        <fullName evidence="1">Uncharacterized protein</fullName>
    </submittedName>
</protein>
<reference evidence="1" key="1">
    <citation type="journal article" date="2023" name="IScience">
        <title>Live-bearing cockroach genome reveals convergent evolutionary mechanisms linked to viviparity in insects and beyond.</title>
        <authorList>
            <person name="Fouks B."/>
            <person name="Harrison M.C."/>
            <person name="Mikhailova A.A."/>
            <person name="Marchal E."/>
            <person name="English S."/>
            <person name="Carruthers M."/>
            <person name="Jennings E.C."/>
            <person name="Chiamaka E.L."/>
            <person name="Frigard R.A."/>
            <person name="Pippel M."/>
            <person name="Attardo G.M."/>
            <person name="Benoit J.B."/>
            <person name="Bornberg-Bauer E."/>
            <person name="Tobe S.S."/>
        </authorList>
    </citation>
    <scope>NUCLEOTIDE SEQUENCE</scope>
    <source>
        <strain evidence="1">Stay&amp;Tobe</strain>
    </source>
</reference>
<comment type="caution">
    <text evidence="1">The sequence shown here is derived from an EMBL/GenBank/DDBJ whole genome shotgun (WGS) entry which is preliminary data.</text>
</comment>
<evidence type="ECO:0000313" key="2">
    <source>
        <dbReference type="Proteomes" id="UP001233999"/>
    </source>
</evidence>
<name>A0AAD7ZD95_DIPPU</name>
<feature type="non-terminal residue" evidence="1">
    <location>
        <position position="51"/>
    </location>
</feature>